<gene>
    <name evidence="1" type="ORF">LTS18_002835</name>
</gene>
<sequence>MKIQIRPVEEGGTGLPTASEVLSAYASARGFSTQGQGSPDESRAARIVLKDYVKGKLLFCHPPPVDPPIDSKQFNRELYDEAHLPQKRRAHLAAATEASITGSDDPSLMDDPDMVPLPPVQGAKTARMDKKFFGPGQRMAQMQMPFHHQYSEQGKELTGRKLKAVTALEKDVDPSELSMKSKKHFKGNKKRPKHAGVDYE</sequence>
<name>A0ACC3DYG7_9PEZI</name>
<comment type="caution">
    <text evidence="1">The sequence shown here is derived from an EMBL/GenBank/DDBJ whole genome shotgun (WGS) entry which is preliminary data.</text>
</comment>
<dbReference type="Proteomes" id="UP001186974">
    <property type="component" value="Unassembled WGS sequence"/>
</dbReference>
<accession>A0ACC3DYG7</accession>
<evidence type="ECO:0000313" key="2">
    <source>
        <dbReference type="Proteomes" id="UP001186974"/>
    </source>
</evidence>
<reference evidence="1" key="1">
    <citation type="submission" date="2024-09" db="EMBL/GenBank/DDBJ databases">
        <title>Black Yeasts Isolated from many extreme environments.</title>
        <authorList>
            <person name="Coleine C."/>
            <person name="Stajich J.E."/>
            <person name="Selbmann L."/>
        </authorList>
    </citation>
    <scope>NUCLEOTIDE SEQUENCE</scope>
    <source>
        <strain evidence="1">CCFEE 5737</strain>
    </source>
</reference>
<organism evidence="1 2">
    <name type="scientific">Coniosporium uncinatum</name>
    <dbReference type="NCBI Taxonomy" id="93489"/>
    <lineage>
        <taxon>Eukaryota</taxon>
        <taxon>Fungi</taxon>
        <taxon>Dikarya</taxon>
        <taxon>Ascomycota</taxon>
        <taxon>Pezizomycotina</taxon>
        <taxon>Dothideomycetes</taxon>
        <taxon>Dothideomycetes incertae sedis</taxon>
        <taxon>Coniosporium</taxon>
    </lineage>
</organism>
<evidence type="ECO:0000313" key="1">
    <source>
        <dbReference type="EMBL" id="KAK3081781.1"/>
    </source>
</evidence>
<protein>
    <submittedName>
        <fullName evidence="1">Uncharacterized protein</fullName>
    </submittedName>
</protein>
<dbReference type="EMBL" id="JAWDJW010000068">
    <property type="protein sequence ID" value="KAK3081781.1"/>
    <property type="molecule type" value="Genomic_DNA"/>
</dbReference>
<keyword evidence="2" id="KW-1185">Reference proteome</keyword>
<proteinExistence type="predicted"/>